<dbReference type="EMBL" id="CP003929">
    <property type="protein sequence ID" value="AGB38817.1"/>
    <property type="molecule type" value="Genomic_DNA"/>
</dbReference>
<feature type="transmembrane region" description="Helical" evidence="1">
    <location>
        <begin position="7"/>
        <end position="27"/>
    </location>
</feature>
<feature type="transmembrane region" description="Helical" evidence="1">
    <location>
        <begin position="171"/>
        <end position="188"/>
    </location>
</feature>
<dbReference type="eggNOG" id="arCOG08190">
    <property type="taxonomic scope" value="Archaea"/>
</dbReference>
<evidence type="ECO:0000313" key="2">
    <source>
        <dbReference type="EMBL" id="AGB38817.1"/>
    </source>
</evidence>
<reference evidence="2 3" key="1">
    <citation type="submission" date="2012-11" db="EMBL/GenBank/DDBJ databases">
        <title>FINISHED of Natronococcus occultus SP4, DSM 3396.</title>
        <authorList>
            <consortium name="DOE Joint Genome Institute"/>
            <person name="Eisen J."/>
            <person name="Huntemann M."/>
            <person name="Wei C.-L."/>
            <person name="Han J."/>
            <person name="Detter J.C."/>
            <person name="Han C."/>
            <person name="Tapia R."/>
            <person name="Chen A."/>
            <person name="Kyrpides N."/>
            <person name="Mavromatis K."/>
            <person name="Markowitz V."/>
            <person name="Szeto E."/>
            <person name="Ivanova N."/>
            <person name="Mikhailova N."/>
            <person name="Ovchinnikova G."/>
            <person name="Pagani I."/>
            <person name="Pati A."/>
            <person name="Goodwin L."/>
            <person name="Nordberg H.P."/>
            <person name="Cantor M.N."/>
            <person name="Hua S.X."/>
            <person name="Woyke T."/>
            <person name="Eisen J."/>
            <person name="Klenk H.-P."/>
            <person name="Klenk H.-P."/>
        </authorList>
    </citation>
    <scope>NUCLEOTIDE SEQUENCE [LARGE SCALE GENOMIC DNA]</scope>
    <source>
        <strain evidence="2 3">SP4</strain>
    </source>
</reference>
<gene>
    <name evidence="2" type="ORF">Natoc_3074</name>
</gene>
<protein>
    <recommendedName>
        <fullName evidence="4">Lipid A core-O-antigen ligase-like enyme</fullName>
    </recommendedName>
</protein>
<keyword evidence="1" id="KW-1133">Transmembrane helix</keyword>
<dbReference type="KEGG" id="nou:Natoc_3074"/>
<proteinExistence type="predicted"/>
<feature type="transmembrane region" description="Helical" evidence="1">
    <location>
        <begin position="118"/>
        <end position="139"/>
    </location>
</feature>
<feature type="transmembrane region" description="Helical" evidence="1">
    <location>
        <begin position="33"/>
        <end position="52"/>
    </location>
</feature>
<keyword evidence="1" id="KW-0472">Membrane</keyword>
<evidence type="ECO:0008006" key="4">
    <source>
        <dbReference type="Google" id="ProtNLM"/>
    </source>
</evidence>
<dbReference type="RefSeq" id="WP_015322256.1">
    <property type="nucleotide sequence ID" value="NC_019974.1"/>
</dbReference>
<sequence>MSTAERSVTYIGVALVFAGLAPTTWLLEPTVGYLISAGMVFPICYLGLVARANRDRMSGSRPHPIVFGLFGLYWIGLLLQFALTGSVSILPYIVLTPVLVVVLFFLVAPAIRTAPRSFLGGLVGAVGALTVLGFVLLVLEHTTSVTFPWTGNNVFGLPGYRIASVYANPNALGFATAVASLSALWGVLETRRPAWGVAFVVVLVGLVLTDATMALAAFLAATVVLFALRSPALGVGFAVLSLLAAVGFLLTETGLSYLTLIIERGGSERLGFWQAALAHAADTPLVGAGFEHEFQTHNSFVAIVLNLGYLVGGVYILAILGSVAVAWRKAWTGSSWHEFVLSMLVLLVAQMLTESFTLGGLSTESWLLATFVGVSLLRGAGNDVPLPDPVRTKETNSTGPTQ</sequence>
<evidence type="ECO:0000313" key="3">
    <source>
        <dbReference type="Proteomes" id="UP000010878"/>
    </source>
</evidence>
<keyword evidence="3" id="KW-1185">Reference proteome</keyword>
<feature type="transmembrane region" description="Helical" evidence="1">
    <location>
        <begin position="195"/>
        <end position="228"/>
    </location>
</feature>
<dbReference type="Proteomes" id="UP000010878">
    <property type="component" value="Chromosome"/>
</dbReference>
<evidence type="ECO:0000256" key="1">
    <source>
        <dbReference type="SAM" id="Phobius"/>
    </source>
</evidence>
<feature type="transmembrane region" description="Helical" evidence="1">
    <location>
        <begin position="234"/>
        <end position="258"/>
    </location>
</feature>
<feature type="transmembrane region" description="Helical" evidence="1">
    <location>
        <begin position="339"/>
        <end position="361"/>
    </location>
</feature>
<feature type="transmembrane region" description="Helical" evidence="1">
    <location>
        <begin position="302"/>
        <end position="327"/>
    </location>
</feature>
<accession>L0K0L6</accession>
<name>L0K0L6_9EURY</name>
<dbReference type="GeneID" id="14403461"/>
<organism evidence="2 3">
    <name type="scientific">Natronococcus occultus SP4</name>
    <dbReference type="NCBI Taxonomy" id="694430"/>
    <lineage>
        <taxon>Archaea</taxon>
        <taxon>Methanobacteriati</taxon>
        <taxon>Methanobacteriota</taxon>
        <taxon>Stenosarchaea group</taxon>
        <taxon>Halobacteria</taxon>
        <taxon>Halobacteriales</taxon>
        <taxon>Natrialbaceae</taxon>
        <taxon>Natronococcus</taxon>
    </lineage>
</organism>
<feature type="transmembrane region" description="Helical" evidence="1">
    <location>
        <begin position="64"/>
        <end position="83"/>
    </location>
</feature>
<keyword evidence="1" id="KW-0812">Transmembrane</keyword>
<dbReference type="AlphaFoldDB" id="L0K0L6"/>
<dbReference type="HOGENOM" id="CLU_684459_0_0_2"/>
<feature type="transmembrane region" description="Helical" evidence="1">
    <location>
        <begin position="89"/>
        <end position="111"/>
    </location>
</feature>
<dbReference type="OrthoDB" id="377026at2157"/>